<feature type="signal peptide" evidence="2">
    <location>
        <begin position="1"/>
        <end position="20"/>
    </location>
</feature>
<keyword evidence="4" id="KW-1185">Reference proteome</keyword>
<accession>A0A518EWU6</accession>
<evidence type="ECO:0000256" key="2">
    <source>
        <dbReference type="SAM" id="SignalP"/>
    </source>
</evidence>
<proteinExistence type="predicted"/>
<evidence type="ECO:0000313" key="3">
    <source>
        <dbReference type="EMBL" id="QDV08564.1"/>
    </source>
</evidence>
<dbReference type="EMBL" id="CP036434">
    <property type="protein sequence ID" value="QDV08564.1"/>
    <property type="molecule type" value="Genomic_DNA"/>
</dbReference>
<gene>
    <name evidence="3" type="ORF">Poly30_41120</name>
</gene>
<dbReference type="Proteomes" id="UP000320390">
    <property type="component" value="Chromosome"/>
</dbReference>
<keyword evidence="2" id="KW-0732">Signal</keyword>
<sequence length="128" mass="13094" precursor="true">MLKTFFLPLALILPVLSCGASEGSTEAGPAAGAETASPAAGAPKAQTVAIESATRELRCGCKIDSVGHCGNYVAVGDEWLEIANPKDHGLNNMEWCGVPANQKTQGTVAGERTADGKIQVATLEIAGK</sequence>
<dbReference type="RefSeq" id="WP_145201456.1">
    <property type="nucleotide sequence ID" value="NZ_CP036434.1"/>
</dbReference>
<feature type="chain" id="PRO_5021716313" evidence="2">
    <location>
        <begin position="21"/>
        <end position="128"/>
    </location>
</feature>
<protein>
    <submittedName>
        <fullName evidence="3">Uncharacterized protein</fullName>
    </submittedName>
</protein>
<evidence type="ECO:0000313" key="4">
    <source>
        <dbReference type="Proteomes" id="UP000320390"/>
    </source>
</evidence>
<reference evidence="3 4" key="1">
    <citation type="submission" date="2019-02" db="EMBL/GenBank/DDBJ databases">
        <title>Deep-cultivation of Planctomycetes and their phenomic and genomic characterization uncovers novel biology.</title>
        <authorList>
            <person name="Wiegand S."/>
            <person name="Jogler M."/>
            <person name="Boedeker C."/>
            <person name="Pinto D."/>
            <person name="Vollmers J."/>
            <person name="Rivas-Marin E."/>
            <person name="Kohn T."/>
            <person name="Peeters S.H."/>
            <person name="Heuer A."/>
            <person name="Rast P."/>
            <person name="Oberbeckmann S."/>
            <person name="Bunk B."/>
            <person name="Jeske O."/>
            <person name="Meyerdierks A."/>
            <person name="Storesund J.E."/>
            <person name="Kallscheuer N."/>
            <person name="Luecker S."/>
            <person name="Lage O.M."/>
            <person name="Pohl T."/>
            <person name="Merkel B.J."/>
            <person name="Hornburger P."/>
            <person name="Mueller R.-W."/>
            <person name="Bruemmer F."/>
            <person name="Labrenz M."/>
            <person name="Spormann A.M."/>
            <person name="Op den Camp H."/>
            <person name="Overmann J."/>
            <person name="Amann R."/>
            <person name="Jetten M.S.M."/>
            <person name="Mascher T."/>
            <person name="Medema M.H."/>
            <person name="Devos D.P."/>
            <person name="Kaster A.-K."/>
            <person name="Ovreas L."/>
            <person name="Rohde M."/>
            <person name="Galperin M.Y."/>
            <person name="Jogler C."/>
        </authorList>
    </citation>
    <scope>NUCLEOTIDE SEQUENCE [LARGE SCALE GENOMIC DNA]</scope>
    <source>
        <strain evidence="3 4">Poly30</strain>
    </source>
</reference>
<feature type="region of interest" description="Disordered" evidence="1">
    <location>
        <begin position="24"/>
        <end position="43"/>
    </location>
</feature>
<name>A0A518EWU6_9BACT</name>
<evidence type="ECO:0000256" key="1">
    <source>
        <dbReference type="SAM" id="MobiDB-lite"/>
    </source>
</evidence>
<dbReference type="AlphaFoldDB" id="A0A518EWU6"/>
<organism evidence="3 4">
    <name type="scientific">Saltatorellus ferox</name>
    <dbReference type="NCBI Taxonomy" id="2528018"/>
    <lineage>
        <taxon>Bacteria</taxon>
        <taxon>Pseudomonadati</taxon>
        <taxon>Planctomycetota</taxon>
        <taxon>Planctomycetia</taxon>
        <taxon>Planctomycetia incertae sedis</taxon>
        <taxon>Saltatorellus</taxon>
    </lineage>
</organism>